<dbReference type="RefSeq" id="WP_147030501.1">
    <property type="nucleotide sequence ID" value="NZ_CP042436.1"/>
</dbReference>
<reference evidence="1 2" key="1">
    <citation type="journal article" date="2017" name="Curr. Microbiol.">
        <title>Mucilaginibacter ginsenosidivorans sp. nov., Isolated from Soil of Ginseng Field.</title>
        <authorList>
            <person name="Kim M.M."/>
            <person name="Siddiqi M.Z."/>
            <person name="Im W.T."/>
        </authorList>
    </citation>
    <scope>NUCLEOTIDE SEQUENCE [LARGE SCALE GENOMIC DNA]</scope>
    <source>
        <strain evidence="1 2">Gsoil 3017</strain>
    </source>
</reference>
<dbReference type="Proteomes" id="UP000321479">
    <property type="component" value="Chromosome"/>
</dbReference>
<dbReference type="AlphaFoldDB" id="A0A5B8USB5"/>
<dbReference type="EMBL" id="CP042436">
    <property type="protein sequence ID" value="QEC61924.1"/>
    <property type="molecule type" value="Genomic_DNA"/>
</dbReference>
<accession>A0A5B8USB5</accession>
<name>A0A5B8USB5_9SPHI</name>
<keyword evidence="2" id="KW-1185">Reference proteome</keyword>
<evidence type="ECO:0000313" key="2">
    <source>
        <dbReference type="Proteomes" id="UP000321479"/>
    </source>
</evidence>
<organism evidence="1 2">
    <name type="scientific">Mucilaginibacter ginsenosidivorans</name>
    <dbReference type="NCBI Taxonomy" id="398053"/>
    <lineage>
        <taxon>Bacteria</taxon>
        <taxon>Pseudomonadati</taxon>
        <taxon>Bacteroidota</taxon>
        <taxon>Sphingobacteriia</taxon>
        <taxon>Sphingobacteriales</taxon>
        <taxon>Sphingobacteriaceae</taxon>
        <taxon>Mucilaginibacter</taxon>
    </lineage>
</organism>
<sequence>MNDTADSGLQSISLLKRQISFIYTIDPQKEEIAVRYHVYLTDGEAANETPIMFFIKKCDKQWQTGSYINEVFIPEEDIISESITDVIVQQATFFSRADKMRRWQRFSLDNAHGKFRFSDKLNAYQVVYKQRIGFLENSDDIVEEQEFIIIEMGREWLTCTVLAENGREIFSSLVTNEIKDYILQMS</sequence>
<proteinExistence type="predicted"/>
<dbReference type="KEGG" id="mgin:FRZ54_04770"/>
<protein>
    <submittedName>
        <fullName evidence="1">Uncharacterized protein</fullName>
    </submittedName>
</protein>
<gene>
    <name evidence="1" type="ORF">FRZ54_04770</name>
</gene>
<evidence type="ECO:0000313" key="1">
    <source>
        <dbReference type="EMBL" id="QEC61924.1"/>
    </source>
</evidence>